<protein>
    <submittedName>
        <fullName evidence="1">Uncharacterized protein</fullName>
    </submittedName>
</protein>
<name>A0ABV7KRJ0_PLAOK</name>
<comment type="caution">
    <text evidence="1">The sequence shown here is derived from an EMBL/GenBank/DDBJ whole genome shotgun (WGS) entry which is preliminary data.</text>
</comment>
<reference evidence="2" key="1">
    <citation type="journal article" date="2019" name="Int. J. Syst. Evol. Microbiol.">
        <title>The Global Catalogue of Microorganisms (GCM) 10K type strain sequencing project: providing services to taxonomists for standard genome sequencing and annotation.</title>
        <authorList>
            <consortium name="The Broad Institute Genomics Platform"/>
            <consortium name="The Broad Institute Genome Sequencing Center for Infectious Disease"/>
            <person name="Wu L."/>
            <person name="Ma J."/>
        </authorList>
    </citation>
    <scope>NUCLEOTIDE SEQUENCE [LARGE SCALE GENOMIC DNA]</scope>
    <source>
        <strain evidence="2">CCM 320</strain>
    </source>
</reference>
<organism evidence="1 2">
    <name type="scientific">Planomicrobium okeanokoites</name>
    <name type="common">Planococcus okeanokoites</name>
    <name type="synonym">Flavobacterium okeanokoites</name>
    <dbReference type="NCBI Taxonomy" id="244"/>
    <lineage>
        <taxon>Bacteria</taxon>
        <taxon>Bacillati</taxon>
        <taxon>Bacillota</taxon>
        <taxon>Bacilli</taxon>
        <taxon>Bacillales</taxon>
        <taxon>Caryophanaceae</taxon>
        <taxon>Planomicrobium</taxon>
    </lineage>
</organism>
<proteinExistence type="predicted"/>
<dbReference type="EMBL" id="JBHRUJ010000017">
    <property type="protein sequence ID" value="MFC3212055.1"/>
    <property type="molecule type" value="Genomic_DNA"/>
</dbReference>
<keyword evidence="2" id="KW-1185">Reference proteome</keyword>
<accession>A0ABV7KRJ0</accession>
<evidence type="ECO:0000313" key="2">
    <source>
        <dbReference type="Proteomes" id="UP001595625"/>
    </source>
</evidence>
<dbReference type="Proteomes" id="UP001595625">
    <property type="component" value="Unassembled WGS sequence"/>
</dbReference>
<evidence type="ECO:0000313" key="1">
    <source>
        <dbReference type="EMBL" id="MFC3212055.1"/>
    </source>
</evidence>
<sequence length="80" mass="9343">MGSFRFFLFKGEKGAFTITYFIDHKNKKIHDQRFAGDECGFLDTPVDKREFTAARDYVLTLESAEGFEFCTYCHKPQLVM</sequence>
<dbReference type="RefSeq" id="WP_117312644.1">
    <property type="nucleotide sequence ID" value="NZ_CANNGD010000001.1"/>
</dbReference>
<gene>
    <name evidence="1" type="ORF">ACFOEJ_13280</name>
</gene>